<feature type="compositionally biased region" description="Low complexity" evidence="6">
    <location>
        <begin position="15"/>
        <end position="26"/>
    </location>
</feature>
<evidence type="ECO:0000256" key="3">
    <source>
        <dbReference type="ARBA" id="ARBA00022989"/>
    </source>
</evidence>
<keyword evidence="1 7" id="KW-0812">Transmembrane</keyword>
<feature type="transmembrane region" description="Helical" evidence="7">
    <location>
        <begin position="78"/>
        <end position="100"/>
    </location>
</feature>
<feature type="region of interest" description="Disordered" evidence="6">
    <location>
        <begin position="1"/>
        <end position="31"/>
    </location>
</feature>
<evidence type="ECO:0000256" key="2">
    <source>
        <dbReference type="ARBA" id="ARBA00022824"/>
    </source>
</evidence>
<name>A0A4X1SUC6_PIG</name>
<keyword evidence="2" id="KW-0256">Endoplasmic reticulum</keyword>
<organism evidence="8 9">
    <name type="scientific">Sus scrofa</name>
    <name type="common">Pig</name>
    <dbReference type="NCBI Taxonomy" id="9823"/>
    <lineage>
        <taxon>Eukaryota</taxon>
        <taxon>Metazoa</taxon>
        <taxon>Chordata</taxon>
        <taxon>Craniata</taxon>
        <taxon>Vertebrata</taxon>
        <taxon>Euteleostomi</taxon>
        <taxon>Mammalia</taxon>
        <taxon>Eutheria</taxon>
        <taxon>Laurasiatheria</taxon>
        <taxon>Artiodactyla</taxon>
        <taxon>Suina</taxon>
        <taxon>Suidae</taxon>
        <taxon>Sus</taxon>
    </lineage>
</organism>
<keyword evidence="3 7" id="KW-1133">Transmembrane helix</keyword>
<reference evidence="8 9" key="1">
    <citation type="submission" date="2017-08" db="EMBL/GenBank/DDBJ databases">
        <title>USMARCv1.0.</title>
        <authorList>
            <person name="Hannum G.I."/>
            <person name="Koren S."/>
            <person name="Schroeder S.G."/>
            <person name="Chin S.C."/>
            <person name="Nonneman D.J."/>
            <person name="Becker S.A."/>
            <person name="Rosen B.D."/>
            <person name="Bickhart D.M."/>
            <person name="Putnam N.H."/>
            <person name="Green R.E."/>
            <person name="Tuggle C.K."/>
            <person name="Liu H."/>
            <person name="Rohrer G.A."/>
            <person name="Warr A."/>
            <person name="Hall R."/>
            <person name="Kim K."/>
            <person name="Hume D.A."/>
            <person name="Talbot R."/>
            <person name="Chow W."/>
            <person name="Howe K."/>
            <person name="Schwartz A.S."/>
            <person name="Watson M."/>
            <person name="Archibald A.L."/>
            <person name="Phillippy A.M."/>
            <person name="Smith T.P.L."/>
        </authorList>
    </citation>
    <scope>NUCLEOTIDE SEQUENCE [LARGE SCALE GENOMIC DNA]</scope>
</reference>
<reference evidence="8" key="2">
    <citation type="submission" date="2025-08" db="UniProtKB">
        <authorList>
            <consortium name="Ensembl"/>
        </authorList>
    </citation>
    <scope>IDENTIFICATION</scope>
</reference>
<keyword evidence="5" id="KW-0968">Cytoplasmic vesicle</keyword>
<evidence type="ECO:0000256" key="7">
    <source>
        <dbReference type="SAM" id="Phobius"/>
    </source>
</evidence>
<evidence type="ECO:0000256" key="1">
    <source>
        <dbReference type="ARBA" id="ARBA00022692"/>
    </source>
</evidence>
<keyword evidence="4 7" id="KW-0472">Membrane</keyword>
<accession>A0A4X1SUC6</accession>
<evidence type="ECO:0000313" key="8">
    <source>
        <dbReference type="Ensembl" id="ENSSSCP00070005778.1"/>
    </source>
</evidence>
<sequence>MPRSHRPPPTAQRQANATGSAAGNAAEPKPEGGSLATTFKIFLLFAGLMVKVPVGLYFSCKLLLFQSLLLMSPDDSGFYATIVAVVGLHVVLAVFVFIVWKEGMPDWREEKSDI</sequence>
<proteinExistence type="predicted"/>
<evidence type="ECO:0000313" key="9">
    <source>
        <dbReference type="Proteomes" id="UP000314985"/>
    </source>
</evidence>
<evidence type="ECO:0000256" key="5">
    <source>
        <dbReference type="ARBA" id="ARBA00023329"/>
    </source>
</evidence>
<dbReference type="Proteomes" id="UP000314985">
    <property type="component" value="Chromosome 14"/>
</dbReference>
<protein>
    <recommendedName>
        <fullName evidence="10">Vacuolar ATPase assembly integral membrane protein vma21</fullName>
    </recommendedName>
</protein>
<dbReference type="PANTHER" id="PTHR31792">
    <property type="entry name" value="VACUOLAR ATPASE ASSEMBLY INTEGRAL MEMBRANE PROTEIN VMA21"/>
    <property type="match status" value="1"/>
</dbReference>
<dbReference type="Ensembl" id="ENSSSCT00070007063.1">
    <property type="protein sequence ID" value="ENSSSCP00070005778.1"/>
    <property type="gene ID" value="ENSSSCG00070003771.1"/>
</dbReference>
<evidence type="ECO:0000256" key="6">
    <source>
        <dbReference type="SAM" id="MobiDB-lite"/>
    </source>
</evidence>
<evidence type="ECO:0008006" key="10">
    <source>
        <dbReference type="Google" id="ProtNLM"/>
    </source>
</evidence>
<dbReference type="Pfam" id="PF09446">
    <property type="entry name" value="VMA21"/>
    <property type="match status" value="1"/>
</dbReference>
<dbReference type="PANTHER" id="PTHR31792:SF3">
    <property type="entry name" value="VACUOLAR ATPASE ASSEMBLY INTEGRAL MEMBRANE PROTEIN VMA21"/>
    <property type="match status" value="1"/>
</dbReference>
<dbReference type="GO" id="GO:0070072">
    <property type="term" value="P:vacuolar proton-transporting V-type ATPase complex assembly"/>
    <property type="evidence" value="ECO:0007669"/>
    <property type="project" value="InterPro"/>
</dbReference>
<dbReference type="AlphaFoldDB" id="A0A4X1SUC6"/>
<evidence type="ECO:0000256" key="4">
    <source>
        <dbReference type="ARBA" id="ARBA00023136"/>
    </source>
</evidence>
<dbReference type="InterPro" id="IPR019013">
    <property type="entry name" value="Vma21"/>
</dbReference>
<feature type="transmembrane region" description="Helical" evidence="7">
    <location>
        <begin position="39"/>
        <end position="58"/>
    </location>
</feature>
<dbReference type="GO" id="GO:0031410">
    <property type="term" value="C:cytoplasmic vesicle"/>
    <property type="evidence" value="ECO:0007669"/>
    <property type="project" value="UniProtKB-KW"/>
</dbReference>